<dbReference type="PROSITE" id="PS50011">
    <property type="entry name" value="PROTEIN_KINASE_DOM"/>
    <property type="match status" value="1"/>
</dbReference>
<proteinExistence type="predicted"/>
<dbReference type="FunFam" id="3.30.200.20:FF:000242">
    <property type="entry name" value="Mitogen-activated protein kinase"/>
    <property type="match status" value="1"/>
</dbReference>
<dbReference type="PANTHER" id="PTHR24055">
    <property type="entry name" value="MITOGEN-ACTIVATED PROTEIN KINASE"/>
    <property type="match status" value="1"/>
</dbReference>
<keyword evidence="8" id="KW-1185">Reference proteome</keyword>
<name>A0A9W9ZT66_9CNID</name>
<dbReference type="InterPro" id="IPR050117">
    <property type="entry name" value="MAPK"/>
</dbReference>
<feature type="binding site" evidence="5">
    <location>
        <position position="55"/>
    </location>
    <ligand>
        <name>ATP</name>
        <dbReference type="ChEBI" id="CHEBI:30616"/>
    </ligand>
</feature>
<dbReference type="Gene3D" id="3.30.200.20">
    <property type="entry name" value="Phosphorylase Kinase, domain 1"/>
    <property type="match status" value="1"/>
</dbReference>
<dbReference type="GO" id="GO:0004707">
    <property type="term" value="F:MAP kinase activity"/>
    <property type="evidence" value="ECO:0007669"/>
    <property type="project" value="UniProtKB-EC"/>
</dbReference>
<evidence type="ECO:0000313" key="7">
    <source>
        <dbReference type="EMBL" id="KAJ7387396.1"/>
    </source>
</evidence>
<comment type="cofactor">
    <cofactor evidence="1">
        <name>Mg(2+)</name>
        <dbReference type="ChEBI" id="CHEBI:18420"/>
    </cofactor>
</comment>
<accession>A0A9W9ZT66</accession>
<dbReference type="InterPro" id="IPR011009">
    <property type="entry name" value="Kinase-like_dom_sf"/>
</dbReference>
<organism evidence="7 8">
    <name type="scientific">Desmophyllum pertusum</name>
    <dbReference type="NCBI Taxonomy" id="174260"/>
    <lineage>
        <taxon>Eukaryota</taxon>
        <taxon>Metazoa</taxon>
        <taxon>Cnidaria</taxon>
        <taxon>Anthozoa</taxon>
        <taxon>Hexacorallia</taxon>
        <taxon>Scleractinia</taxon>
        <taxon>Caryophylliina</taxon>
        <taxon>Caryophylliidae</taxon>
        <taxon>Desmophyllum</taxon>
    </lineage>
</organism>
<keyword evidence="3 5" id="KW-0547">Nucleotide-binding</keyword>
<dbReference type="EC" id="2.7.11.24" evidence="7"/>
<evidence type="ECO:0000256" key="5">
    <source>
        <dbReference type="PROSITE-ProRule" id="PRU10141"/>
    </source>
</evidence>
<dbReference type="GO" id="GO:0005524">
    <property type="term" value="F:ATP binding"/>
    <property type="evidence" value="ECO:0007669"/>
    <property type="project" value="UniProtKB-UniRule"/>
</dbReference>
<feature type="domain" description="Protein kinase" evidence="6">
    <location>
        <begin position="25"/>
        <end position="155"/>
    </location>
</feature>
<keyword evidence="4 5" id="KW-0067">ATP-binding</keyword>
<dbReference type="InterPro" id="IPR000719">
    <property type="entry name" value="Prot_kinase_dom"/>
</dbReference>
<evidence type="ECO:0000256" key="3">
    <source>
        <dbReference type="ARBA" id="ARBA00022741"/>
    </source>
</evidence>
<dbReference type="Pfam" id="PF00069">
    <property type="entry name" value="Pkinase"/>
    <property type="match status" value="1"/>
</dbReference>
<evidence type="ECO:0000256" key="2">
    <source>
        <dbReference type="ARBA" id="ARBA00022553"/>
    </source>
</evidence>
<dbReference type="InterPro" id="IPR017441">
    <property type="entry name" value="Protein_kinase_ATP_BS"/>
</dbReference>
<comment type="caution">
    <text evidence="7">The sequence shown here is derived from an EMBL/GenBank/DDBJ whole genome shotgun (WGS) entry which is preliminary data.</text>
</comment>
<dbReference type="EMBL" id="MU825874">
    <property type="protein sequence ID" value="KAJ7387396.1"/>
    <property type="molecule type" value="Genomic_DNA"/>
</dbReference>
<evidence type="ECO:0000259" key="6">
    <source>
        <dbReference type="PROSITE" id="PS50011"/>
    </source>
</evidence>
<reference evidence="7" key="1">
    <citation type="submission" date="2023-01" db="EMBL/GenBank/DDBJ databases">
        <title>Genome assembly of the deep-sea coral Lophelia pertusa.</title>
        <authorList>
            <person name="Herrera S."/>
            <person name="Cordes E."/>
        </authorList>
    </citation>
    <scope>NUCLEOTIDE SEQUENCE</scope>
    <source>
        <strain evidence="7">USNM1676648</strain>
        <tissue evidence="7">Polyp</tissue>
    </source>
</reference>
<protein>
    <submittedName>
        <fullName evidence="7">Mitogen-activated protein kinase 7</fullName>
        <ecNumber evidence="7">2.7.11.24</ecNumber>
    </submittedName>
</protein>
<sequence length="155" mass="18008">MATETRTYKIKDKNFEVKFELDTRYKLLENIGNGAYGVVCSAIDTKHGNKVAIKKIPRAFDVVTTAKRTYRELKILKHFKHDNIICIKNILKPPEDLEQFNDVYVVLDLMETDLHHIIHSQQQLTDEHIRYFSLSDSSRIEVHSFREGSASRSKA</sequence>
<dbReference type="Proteomes" id="UP001163046">
    <property type="component" value="Unassembled WGS sequence"/>
</dbReference>
<keyword evidence="7" id="KW-0418">Kinase</keyword>
<dbReference type="SMART" id="SM00220">
    <property type="entry name" value="S_TKc"/>
    <property type="match status" value="1"/>
</dbReference>
<keyword evidence="2" id="KW-0597">Phosphoprotein</keyword>
<evidence type="ECO:0000256" key="4">
    <source>
        <dbReference type="ARBA" id="ARBA00022840"/>
    </source>
</evidence>
<keyword evidence="7" id="KW-0808">Transferase</keyword>
<dbReference type="PROSITE" id="PS00107">
    <property type="entry name" value="PROTEIN_KINASE_ATP"/>
    <property type="match status" value="1"/>
</dbReference>
<dbReference type="OrthoDB" id="192887at2759"/>
<evidence type="ECO:0000256" key="1">
    <source>
        <dbReference type="ARBA" id="ARBA00001946"/>
    </source>
</evidence>
<gene>
    <name evidence="7" type="primary">MAPK7_1</name>
    <name evidence="7" type="ORF">OS493_004390</name>
</gene>
<dbReference type="SUPFAM" id="SSF56112">
    <property type="entry name" value="Protein kinase-like (PK-like)"/>
    <property type="match status" value="1"/>
</dbReference>
<dbReference type="AlphaFoldDB" id="A0A9W9ZT66"/>
<evidence type="ECO:0000313" key="8">
    <source>
        <dbReference type="Proteomes" id="UP001163046"/>
    </source>
</evidence>